<evidence type="ECO:0000313" key="1">
    <source>
        <dbReference type="EMBL" id="KAH0564271.1"/>
    </source>
</evidence>
<reference evidence="1 2" key="1">
    <citation type="journal article" date="2021" name="J. Hered.">
        <title>A chromosome-level genome assembly of the parasitoid wasp, Cotesia glomerata (Hymenoptera: Braconidae).</title>
        <authorList>
            <person name="Pinto B.J."/>
            <person name="Weis J.J."/>
            <person name="Gamble T."/>
            <person name="Ode P.J."/>
            <person name="Paul R."/>
            <person name="Zaspel J.M."/>
        </authorList>
    </citation>
    <scope>NUCLEOTIDE SEQUENCE [LARGE SCALE GENOMIC DNA]</scope>
    <source>
        <strain evidence="1">CgM1</strain>
    </source>
</reference>
<evidence type="ECO:0000313" key="2">
    <source>
        <dbReference type="Proteomes" id="UP000826195"/>
    </source>
</evidence>
<dbReference type="EMBL" id="JAHXZJ010000002">
    <property type="protein sequence ID" value="KAH0564271.1"/>
    <property type="molecule type" value="Genomic_DNA"/>
</dbReference>
<gene>
    <name evidence="1" type="ORF">KQX54_011028</name>
</gene>
<name>A0AAV7IMT1_COTGL</name>
<proteinExistence type="predicted"/>
<comment type="caution">
    <text evidence="1">The sequence shown here is derived from an EMBL/GenBank/DDBJ whole genome shotgun (WGS) entry which is preliminary data.</text>
</comment>
<accession>A0AAV7IMT1</accession>
<dbReference type="AlphaFoldDB" id="A0AAV7IMT1"/>
<sequence>MCCKALSPHQIPEILSAGPGEFPELVLSKFRSTTPRNSIGESLDLDDLNVDRDLNLFSSGDSDDERNRVPSTVIVDITLSFILLSLY</sequence>
<dbReference type="Proteomes" id="UP000826195">
    <property type="component" value="Unassembled WGS sequence"/>
</dbReference>
<organism evidence="1 2">
    <name type="scientific">Cotesia glomerata</name>
    <name type="common">Lepidopteran parasitic wasp</name>
    <name type="synonym">Apanteles glomeratus</name>
    <dbReference type="NCBI Taxonomy" id="32391"/>
    <lineage>
        <taxon>Eukaryota</taxon>
        <taxon>Metazoa</taxon>
        <taxon>Ecdysozoa</taxon>
        <taxon>Arthropoda</taxon>
        <taxon>Hexapoda</taxon>
        <taxon>Insecta</taxon>
        <taxon>Pterygota</taxon>
        <taxon>Neoptera</taxon>
        <taxon>Endopterygota</taxon>
        <taxon>Hymenoptera</taxon>
        <taxon>Apocrita</taxon>
        <taxon>Ichneumonoidea</taxon>
        <taxon>Braconidae</taxon>
        <taxon>Microgastrinae</taxon>
        <taxon>Cotesia</taxon>
    </lineage>
</organism>
<keyword evidence="2" id="KW-1185">Reference proteome</keyword>
<protein>
    <submittedName>
        <fullName evidence="1">Uncharacterized protein</fullName>
    </submittedName>
</protein>